<evidence type="ECO:0000256" key="2">
    <source>
        <dbReference type="ARBA" id="ARBA00022692"/>
    </source>
</evidence>
<evidence type="ECO:0000256" key="3">
    <source>
        <dbReference type="ARBA" id="ARBA00022729"/>
    </source>
</evidence>
<feature type="transmembrane region" description="Helical" evidence="8">
    <location>
        <begin position="98"/>
        <end position="123"/>
    </location>
</feature>
<gene>
    <name evidence="9" type="ORF">R1flu_007330</name>
</gene>
<keyword evidence="2 8" id="KW-0812">Transmembrane</keyword>
<dbReference type="InterPro" id="IPR009606">
    <property type="entry name" value="DEAL/Modifying_wall_lignin1/2"/>
</dbReference>
<accession>A0ABD1YYI3</accession>
<dbReference type="Proteomes" id="UP001605036">
    <property type="component" value="Unassembled WGS sequence"/>
</dbReference>
<name>A0ABD1YYI3_9MARC</name>
<comment type="caution">
    <text evidence="9">The sequence shown here is derived from an EMBL/GenBank/DDBJ whole genome shotgun (WGS) entry which is preliminary data.</text>
</comment>
<feature type="region of interest" description="Disordered" evidence="7">
    <location>
        <begin position="216"/>
        <end position="263"/>
    </location>
</feature>
<organism evidence="9 10">
    <name type="scientific">Riccia fluitans</name>
    <dbReference type="NCBI Taxonomy" id="41844"/>
    <lineage>
        <taxon>Eukaryota</taxon>
        <taxon>Viridiplantae</taxon>
        <taxon>Streptophyta</taxon>
        <taxon>Embryophyta</taxon>
        <taxon>Marchantiophyta</taxon>
        <taxon>Marchantiopsida</taxon>
        <taxon>Marchantiidae</taxon>
        <taxon>Marchantiales</taxon>
        <taxon>Ricciaceae</taxon>
        <taxon>Riccia</taxon>
    </lineage>
</organism>
<evidence type="ECO:0000256" key="6">
    <source>
        <dbReference type="ARBA" id="ARBA00029467"/>
    </source>
</evidence>
<evidence type="ECO:0000256" key="5">
    <source>
        <dbReference type="ARBA" id="ARBA00023136"/>
    </source>
</evidence>
<keyword evidence="4 8" id="KW-1133">Transmembrane helix</keyword>
<evidence type="ECO:0000256" key="8">
    <source>
        <dbReference type="SAM" id="Phobius"/>
    </source>
</evidence>
<proteinExistence type="inferred from homology"/>
<dbReference type="AlphaFoldDB" id="A0ABD1YYI3"/>
<feature type="transmembrane region" description="Helical" evidence="8">
    <location>
        <begin position="50"/>
        <end position="78"/>
    </location>
</feature>
<keyword evidence="3" id="KW-0732">Signal</keyword>
<evidence type="ECO:0000313" key="9">
    <source>
        <dbReference type="EMBL" id="KAL2635851.1"/>
    </source>
</evidence>
<comment type="similarity">
    <text evidence="6">Belongs to the DESIGUAL family.</text>
</comment>
<dbReference type="PANTHER" id="PTHR31769">
    <property type="entry name" value="OS07G0462200 PROTEIN-RELATED"/>
    <property type="match status" value="1"/>
</dbReference>
<evidence type="ECO:0000256" key="4">
    <source>
        <dbReference type="ARBA" id="ARBA00022989"/>
    </source>
</evidence>
<dbReference type="InterPro" id="IPR052222">
    <property type="entry name" value="DESIGUAL"/>
</dbReference>
<dbReference type="EMBL" id="JBHFFA010000003">
    <property type="protein sequence ID" value="KAL2635851.1"/>
    <property type="molecule type" value="Genomic_DNA"/>
</dbReference>
<keyword evidence="10" id="KW-1185">Reference proteome</keyword>
<feature type="transmembrane region" description="Helical" evidence="8">
    <location>
        <begin position="143"/>
        <end position="165"/>
    </location>
</feature>
<protein>
    <submittedName>
        <fullName evidence="9">Uncharacterized protein</fullName>
    </submittedName>
</protein>
<comment type="subcellular location">
    <subcellularLocation>
        <location evidence="1">Endomembrane system</location>
        <topology evidence="1">Multi-pass membrane protein</topology>
    </subcellularLocation>
</comment>
<evidence type="ECO:0000256" key="7">
    <source>
        <dbReference type="SAM" id="MobiDB-lite"/>
    </source>
</evidence>
<keyword evidence="5 8" id="KW-0472">Membrane</keyword>
<evidence type="ECO:0000313" key="10">
    <source>
        <dbReference type="Proteomes" id="UP001605036"/>
    </source>
</evidence>
<dbReference type="GO" id="GO:0012505">
    <property type="term" value="C:endomembrane system"/>
    <property type="evidence" value="ECO:0007669"/>
    <property type="project" value="UniProtKB-SubCell"/>
</dbReference>
<reference evidence="9 10" key="1">
    <citation type="submission" date="2024-09" db="EMBL/GenBank/DDBJ databases">
        <title>Chromosome-scale assembly of Riccia fluitans.</title>
        <authorList>
            <person name="Paukszto L."/>
            <person name="Sawicki J."/>
            <person name="Karawczyk K."/>
            <person name="Piernik-Szablinska J."/>
            <person name="Szczecinska M."/>
            <person name="Mazdziarz M."/>
        </authorList>
    </citation>
    <scope>NUCLEOTIDE SEQUENCE [LARGE SCALE GENOMIC DNA]</scope>
    <source>
        <strain evidence="9">Rf_01</strain>
        <tissue evidence="9">Aerial parts of the thallus</tissue>
    </source>
</reference>
<sequence length="263" mass="27049">MEKLSKSQKWICGIVLSLGVISAVLGFVAESKRIKSADILVVDGECKYPTSSALILGVVAALVLLLAQIIISVVGGCICCTPSPPGPHNASSASNRSIAVICLVACWITFLNAFALLMAGASLNNQRQEYMWFGGQCNVVKPLVFAGGALLALATVVLGLIFYLASSAAKAAASASRLPPGIALGQPAYGPPYTGYGPPANSQSYTYAHFPQYGHPATIHTSGPPPPPFTPAFAAPSYPDVVTGYPKQDPPPPPQGKAPGGAS</sequence>
<evidence type="ECO:0000256" key="1">
    <source>
        <dbReference type="ARBA" id="ARBA00004127"/>
    </source>
</evidence>
<dbReference type="Pfam" id="PF06749">
    <property type="entry name" value="DUF1218"/>
    <property type="match status" value="1"/>
</dbReference>